<evidence type="ECO:0000313" key="2">
    <source>
        <dbReference type="EMBL" id="MBB6635486.1"/>
    </source>
</evidence>
<dbReference type="RefSeq" id="WP_185120711.1">
    <property type="nucleotide sequence ID" value="NZ_JACJVQ010000013.1"/>
</dbReference>
<dbReference type="AlphaFoldDB" id="A0A841SXZ6"/>
<gene>
    <name evidence="2" type="ORF">H7B67_15310</name>
</gene>
<organism evidence="2 3">
    <name type="scientific">Cohnella thailandensis</name>
    <dbReference type="NCBI Taxonomy" id="557557"/>
    <lineage>
        <taxon>Bacteria</taxon>
        <taxon>Bacillati</taxon>
        <taxon>Bacillota</taxon>
        <taxon>Bacilli</taxon>
        <taxon>Bacillales</taxon>
        <taxon>Paenibacillaceae</taxon>
        <taxon>Cohnella</taxon>
    </lineage>
</organism>
<dbReference type="GO" id="GO:0005886">
    <property type="term" value="C:plasma membrane"/>
    <property type="evidence" value="ECO:0007669"/>
    <property type="project" value="InterPro"/>
</dbReference>
<comment type="caution">
    <text evidence="2">The sequence shown here is derived from an EMBL/GenBank/DDBJ whole genome shotgun (WGS) entry which is preliminary data.</text>
</comment>
<protein>
    <submittedName>
        <fullName evidence="2">Anti-sigma factor</fullName>
    </submittedName>
</protein>
<dbReference type="Pfam" id="PF10099">
    <property type="entry name" value="RskA_C"/>
    <property type="match status" value="1"/>
</dbReference>
<sequence length="257" mass="27693">MDNRNCYIPETAWVDYHLGKLPAAEAAALTRHRDSCAACSAASREWESLLVTPSDLRQSAAPARAPLKLRALARLRGAANRARRHASVSAKRRAAVATTLAAVAIALAAYAYDSIGTETKAVDPQDYAQRHEPDAALVLSRPDTVVYSLGANGPLPAGSLLPLAKETVWINERTHEIFVLLEGMVPSGDLDVQAWAFADGRASNLGLLQFNDNLAHLYSRNVWPEGWESLALTLEPKGGSLAPTTPETVAVRLVERP</sequence>
<accession>A0A841SXZ6</accession>
<dbReference type="Proteomes" id="UP000535838">
    <property type="component" value="Unassembled WGS sequence"/>
</dbReference>
<feature type="domain" description="Anti-sigma K factor RskA C-terminal" evidence="1">
    <location>
        <begin position="101"/>
        <end position="246"/>
    </location>
</feature>
<proteinExistence type="predicted"/>
<dbReference type="EMBL" id="JACJVQ010000013">
    <property type="protein sequence ID" value="MBB6635486.1"/>
    <property type="molecule type" value="Genomic_DNA"/>
</dbReference>
<dbReference type="InterPro" id="IPR018764">
    <property type="entry name" value="RskA_C"/>
</dbReference>
<reference evidence="2 3" key="1">
    <citation type="submission" date="2020-08" db="EMBL/GenBank/DDBJ databases">
        <title>Cohnella phylogeny.</title>
        <authorList>
            <person name="Dunlap C."/>
        </authorList>
    </citation>
    <scope>NUCLEOTIDE SEQUENCE [LARGE SCALE GENOMIC DNA]</scope>
    <source>
        <strain evidence="2 3">DSM 25241</strain>
    </source>
</reference>
<keyword evidence="3" id="KW-1185">Reference proteome</keyword>
<name>A0A841SXZ6_9BACL</name>
<evidence type="ECO:0000259" key="1">
    <source>
        <dbReference type="Pfam" id="PF10099"/>
    </source>
</evidence>
<evidence type="ECO:0000313" key="3">
    <source>
        <dbReference type="Proteomes" id="UP000535838"/>
    </source>
</evidence>